<keyword evidence="3 9" id="KW-0813">Transport</keyword>
<dbReference type="PRINTS" id="PR00164">
    <property type="entry name" value="ABC2TRNSPORT"/>
</dbReference>
<dbReference type="EMBL" id="CP049916">
    <property type="protein sequence ID" value="QIO10475.1"/>
    <property type="molecule type" value="Genomic_DNA"/>
</dbReference>
<feature type="domain" description="ABC transmembrane type-2" evidence="10">
    <location>
        <begin position="22"/>
        <end position="244"/>
    </location>
</feature>
<dbReference type="GO" id="GO:0015920">
    <property type="term" value="P:lipopolysaccharide transport"/>
    <property type="evidence" value="ECO:0007669"/>
    <property type="project" value="TreeGrafter"/>
</dbReference>
<evidence type="ECO:0000256" key="6">
    <source>
        <dbReference type="ARBA" id="ARBA00022692"/>
    </source>
</evidence>
<dbReference type="GO" id="GO:0043190">
    <property type="term" value="C:ATP-binding cassette (ABC) transporter complex"/>
    <property type="evidence" value="ECO:0007669"/>
    <property type="project" value="InterPro"/>
</dbReference>
<evidence type="ECO:0000256" key="9">
    <source>
        <dbReference type="RuleBase" id="RU361157"/>
    </source>
</evidence>
<evidence type="ECO:0000256" key="7">
    <source>
        <dbReference type="ARBA" id="ARBA00022989"/>
    </source>
</evidence>
<proteinExistence type="inferred from homology"/>
<keyword evidence="8 9" id="KW-0472">Membrane</keyword>
<evidence type="ECO:0000256" key="4">
    <source>
        <dbReference type="ARBA" id="ARBA00022475"/>
    </source>
</evidence>
<accession>A0A6G8S8F3</accession>
<evidence type="ECO:0000256" key="3">
    <source>
        <dbReference type="ARBA" id="ARBA00022448"/>
    </source>
</evidence>
<feature type="transmembrane region" description="Helical" evidence="9">
    <location>
        <begin position="103"/>
        <end position="129"/>
    </location>
</feature>
<keyword evidence="5" id="KW-0997">Cell inner membrane</keyword>
<comment type="subcellular location">
    <subcellularLocation>
        <location evidence="1 9">Cell inner membrane</location>
        <topology evidence="1 9">Multi-pass membrane protein</topology>
    </subcellularLocation>
</comment>
<reference evidence="11 12" key="1">
    <citation type="submission" date="2020-03" db="EMBL/GenBank/DDBJ databases">
        <authorList>
            <person name="Zhu W."/>
        </authorList>
    </citation>
    <scope>NUCLEOTIDE SEQUENCE [LARGE SCALE GENOMIC DNA]</scope>
    <source>
        <strain evidence="11 12">185</strain>
    </source>
</reference>
<dbReference type="Pfam" id="PF01061">
    <property type="entry name" value="ABC2_membrane"/>
    <property type="match status" value="1"/>
</dbReference>
<dbReference type="GO" id="GO:0140359">
    <property type="term" value="F:ABC-type transporter activity"/>
    <property type="evidence" value="ECO:0007669"/>
    <property type="project" value="InterPro"/>
</dbReference>
<protein>
    <recommendedName>
        <fullName evidence="9">Transport permease protein</fullName>
    </recommendedName>
</protein>
<comment type="similarity">
    <text evidence="2 9">Belongs to the ABC-2 integral membrane protein family.</text>
</comment>
<dbReference type="Proteomes" id="UP000501939">
    <property type="component" value="Chromosome"/>
</dbReference>
<evidence type="ECO:0000256" key="8">
    <source>
        <dbReference type="ARBA" id="ARBA00023136"/>
    </source>
</evidence>
<evidence type="ECO:0000256" key="1">
    <source>
        <dbReference type="ARBA" id="ARBA00004429"/>
    </source>
</evidence>
<evidence type="ECO:0000256" key="2">
    <source>
        <dbReference type="ARBA" id="ARBA00007783"/>
    </source>
</evidence>
<feature type="transmembrane region" description="Helical" evidence="9">
    <location>
        <begin position="21"/>
        <end position="46"/>
    </location>
</feature>
<dbReference type="KEGG" id="alj:G8D99_14965"/>
<feature type="transmembrane region" description="Helical" evidence="9">
    <location>
        <begin position="169"/>
        <end position="189"/>
    </location>
</feature>
<dbReference type="InterPro" id="IPR047817">
    <property type="entry name" value="ABC2_TM_bact-type"/>
</dbReference>
<dbReference type="PANTHER" id="PTHR30413">
    <property type="entry name" value="INNER MEMBRANE TRANSPORT PERMEASE"/>
    <property type="match status" value="1"/>
</dbReference>
<dbReference type="PANTHER" id="PTHR30413:SF8">
    <property type="entry name" value="TRANSPORT PERMEASE PROTEIN"/>
    <property type="match status" value="1"/>
</dbReference>
<keyword evidence="6 9" id="KW-0812">Transmembrane</keyword>
<keyword evidence="7 9" id="KW-1133">Transmembrane helix</keyword>
<feature type="transmembrane region" description="Helical" evidence="9">
    <location>
        <begin position="135"/>
        <end position="157"/>
    </location>
</feature>
<keyword evidence="12" id="KW-1185">Reference proteome</keyword>
<evidence type="ECO:0000313" key="12">
    <source>
        <dbReference type="Proteomes" id="UP000501939"/>
    </source>
</evidence>
<evidence type="ECO:0000256" key="5">
    <source>
        <dbReference type="ARBA" id="ARBA00022519"/>
    </source>
</evidence>
<evidence type="ECO:0000259" key="10">
    <source>
        <dbReference type="PROSITE" id="PS51012"/>
    </source>
</evidence>
<organism evidence="11 12">
    <name type="scientific">Acinetobacter lanii</name>
    <dbReference type="NCBI Taxonomy" id="2715163"/>
    <lineage>
        <taxon>Bacteria</taxon>
        <taxon>Pseudomonadati</taxon>
        <taxon>Pseudomonadota</taxon>
        <taxon>Gammaproteobacteria</taxon>
        <taxon>Moraxellales</taxon>
        <taxon>Moraxellaceae</taxon>
        <taxon>Acinetobacter</taxon>
    </lineage>
</organism>
<dbReference type="PIRSF" id="PIRSF006648">
    <property type="entry name" value="DrrB"/>
    <property type="match status" value="1"/>
</dbReference>
<dbReference type="AlphaFoldDB" id="A0A6G8S8F3"/>
<keyword evidence="4 9" id="KW-1003">Cell membrane</keyword>
<feature type="transmembrane region" description="Helical" evidence="9">
    <location>
        <begin position="52"/>
        <end position="69"/>
    </location>
</feature>
<dbReference type="InterPro" id="IPR013525">
    <property type="entry name" value="ABC2_TM"/>
</dbReference>
<sequence>MKASIRALLLRELQTRFGQYRLGYLWIFLEPLFTLGLMVILFGAIMQRVLPGMDFVVFLINGIIPFTMFRKGLSQAMSAVQSNRGLFSYKPVKPIDALIARNLLELLLSFVTYVGFSIAFLWCGLSISLQQIPELLFYWILIFLFTTSCSLIFMILGDISQEIQKFISVFFLILYFLSGVLFSINTIPIEYRDYLLWNPLIHVFELMRHAVAPNYPLVQGISLSYVALWIVGSLFIGLLLYKRFEKHMMKTK</sequence>
<dbReference type="InterPro" id="IPR000412">
    <property type="entry name" value="ABC_2_transport"/>
</dbReference>
<feature type="transmembrane region" description="Helical" evidence="9">
    <location>
        <begin position="223"/>
        <end position="241"/>
    </location>
</feature>
<dbReference type="PROSITE" id="PS51012">
    <property type="entry name" value="ABC_TM2"/>
    <property type="match status" value="1"/>
</dbReference>
<gene>
    <name evidence="11" type="ORF">G8D99_14965</name>
</gene>
<evidence type="ECO:0000313" key="11">
    <source>
        <dbReference type="EMBL" id="QIO10475.1"/>
    </source>
</evidence>
<name>A0A6G8S8F3_9GAMM</name>